<dbReference type="Pfam" id="PF04313">
    <property type="entry name" value="HSDR_N"/>
    <property type="match status" value="1"/>
</dbReference>
<evidence type="ECO:0000256" key="1">
    <source>
        <dbReference type="SAM" id="MobiDB-lite"/>
    </source>
</evidence>
<dbReference type="GO" id="GO:0005524">
    <property type="term" value="F:ATP binding"/>
    <property type="evidence" value="ECO:0007669"/>
    <property type="project" value="UniProtKB-KW"/>
</dbReference>
<dbReference type="EMBL" id="MT631261">
    <property type="protein sequence ID" value="QNO47396.1"/>
    <property type="molecule type" value="Genomic_DNA"/>
</dbReference>
<proteinExistence type="predicted"/>
<feature type="domain" description="DUF4268" evidence="3">
    <location>
        <begin position="364"/>
        <end position="496"/>
    </location>
</feature>
<protein>
    <recommendedName>
        <fullName evidence="5">Type I restriction enzyme R protein N-terminal domain-containing protein</fullName>
    </recommendedName>
</protein>
<feature type="region of interest" description="Disordered" evidence="1">
    <location>
        <begin position="242"/>
        <end position="263"/>
    </location>
</feature>
<sequence>MDFIDQIEELSNTVSKWLELVKTEQGTKDYLITPFIKILGYDIHNPMDVVPEYTCDAPGKNGEKVDYAIMKDGKPFMLVECKFAHDELQAKHTAQLLKYFNSITELKVGVLTNGVIYKFYTDLEHVHIMDKKPFLEINMLDLDNDLVKELKGYKKESPPHPIDLRERAKELKYTREIKRIFENELEAPSDEFVEFFAKRKHVYAGKANITKNVRDDFRNYIKKALKEVINKKITDALKSTIEKTNGKGPEPQPPLPDPAPSGIVTTKEEKEGFEIVRGIFQGTTDYERISYKDWKGFFNVILGGYNRKPICRFYFDNKQKYIGLFDSKGEEKVPIGELDDIRKYADKLKATISYYDGMIDIQDIQLEFWKGFKKYAQSKSDSLQLTHEPHPQNWYNIGLGRPKAHISLTINVKSNLLRCEIYIPDSKELYNELVKQKDEIEDDLNEELEWMELPDKRASNIRISRPDNINEPYEREEQFEWFKTQAELFQKVFPKYIR</sequence>
<evidence type="ECO:0000259" key="2">
    <source>
        <dbReference type="Pfam" id="PF04313"/>
    </source>
</evidence>
<name>A0A7G9YHB2_9EURY</name>
<organism evidence="4">
    <name type="scientific">Candidatus Methanogaster sp. ANME-2c ERB4</name>
    <dbReference type="NCBI Taxonomy" id="2759911"/>
    <lineage>
        <taxon>Archaea</taxon>
        <taxon>Methanobacteriati</taxon>
        <taxon>Methanobacteriota</taxon>
        <taxon>Stenosarchaea group</taxon>
        <taxon>Methanomicrobia</taxon>
        <taxon>Methanosarcinales</taxon>
        <taxon>ANME-2 cluster</taxon>
        <taxon>Candidatus Methanogasteraceae</taxon>
        <taxon>Candidatus Methanogaster</taxon>
    </lineage>
</organism>
<dbReference type="Pfam" id="PF14088">
    <property type="entry name" value="DUF4268"/>
    <property type="match status" value="1"/>
</dbReference>
<feature type="compositionally biased region" description="Pro residues" evidence="1">
    <location>
        <begin position="250"/>
        <end position="259"/>
    </location>
</feature>
<dbReference type="GO" id="GO:0009307">
    <property type="term" value="P:DNA restriction-modification system"/>
    <property type="evidence" value="ECO:0007669"/>
    <property type="project" value="UniProtKB-KW"/>
</dbReference>
<accession>A0A7G9YHB2</accession>
<evidence type="ECO:0000259" key="3">
    <source>
        <dbReference type="Pfam" id="PF14088"/>
    </source>
</evidence>
<reference evidence="4" key="1">
    <citation type="submission" date="2020-06" db="EMBL/GenBank/DDBJ databases">
        <title>Unique genomic features of the anaerobic methanotrophic archaea.</title>
        <authorList>
            <person name="Chadwick G.L."/>
            <person name="Skennerton C.T."/>
            <person name="Laso-Perez R."/>
            <person name="Leu A.O."/>
            <person name="Speth D.R."/>
            <person name="Yu H."/>
            <person name="Morgan-Lang C."/>
            <person name="Hatzenpichler R."/>
            <person name="Goudeau D."/>
            <person name="Malmstrom R."/>
            <person name="Brazelton W.J."/>
            <person name="Woyke T."/>
            <person name="Hallam S.J."/>
            <person name="Tyson G.W."/>
            <person name="Wegener G."/>
            <person name="Boetius A."/>
            <person name="Orphan V."/>
        </authorList>
    </citation>
    <scope>NUCLEOTIDE SEQUENCE</scope>
</reference>
<dbReference type="InterPro" id="IPR025364">
    <property type="entry name" value="DUF4268"/>
</dbReference>
<evidence type="ECO:0008006" key="5">
    <source>
        <dbReference type="Google" id="ProtNLM"/>
    </source>
</evidence>
<dbReference type="GO" id="GO:0003677">
    <property type="term" value="F:DNA binding"/>
    <property type="evidence" value="ECO:0007669"/>
    <property type="project" value="UniProtKB-KW"/>
</dbReference>
<evidence type="ECO:0000313" key="4">
    <source>
        <dbReference type="EMBL" id="QNO47396.1"/>
    </source>
</evidence>
<dbReference type="GO" id="GO:0009035">
    <property type="term" value="F:type I site-specific deoxyribonuclease activity"/>
    <property type="evidence" value="ECO:0007669"/>
    <property type="project" value="UniProtKB-EC"/>
</dbReference>
<gene>
    <name evidence="4" type="ORF">FLPANLNF_00015</name>
</gene>
<dbReference type="InterPro" id="IPR007409">
    <property type="entry name" value="Restrct_endonuc_type1_HsdR_N"/>
</dbReference>
<dbReference type="AlphaFoldDB" id="A0A7G9YHB2"/>
<feature type="domain" description="Restriction endonuclease type I HsdR N-terminal" evidence="2">
    <location>
        <begin position="47"/>
        <end position="123"/>
    </location>
</feature>